<name>A0A9N7TXV9_PLEPL</name>
<keyword evidence="2" id="KW-1185">Reference proteome</keyword>
<proteinExistence type="predicted"/>
<dbReference type="Proteomes" id="UP001153269">
    <property type="component" value="Unassembled WGS sequence"/>
</dbReference>
<accession>A0A9N7TXV9</accession>
<evidence type="ECO:0000313" key="2">
    <source>
        <dbReference type="Proteomes" id="UP001153269"/>
    </source>
</evidence>
<gene>
    <name evidence="1" type="ORF">PLEPLA_LOCUS8850</name>
</gene>
<dbReference type="EMBL" id="CADEAL010000495">
    <property type="protein sequence ID" value="CAB1420970.1"/>
    <property type="molecule type" value="Genomic_DNA"/>
</dbReference>
<reference evidence="1" key="1">
    <citation type="submission" date="2020-03" db="EMBL/GenBank/DDBJ databases">
        <authorList>
            <person name="Weist P."/>
        </authorList>
    </citation>
    <scope>NUCLEOTIDE SEQUENCE</scope>
</reference>
<organism evidence="1 2">
    <name type="scientific">Pleuronectes platessa</name>
    <name type="common">European plaice</name>
    <dbReference type="NCBI Taxonomy" id="8262"/>
    <lineage>
        <taxon>Eukaryota</taxon>
        <taxon>Metazoa</taxon>
        <taxon>Chordata</taxon>
        <taxon>Craniata</taxon>
        <taxon>Vertebrata</taxon>
        <taxon>Euteleostomi</taxon>
        <taxon>Actinopterygii</taxon>
        <taxon>Neopterygii</taxon>
        <taxon>Teleostei</taxon>
        <taxon>Neoteleostei</taxon>
        <taxon>Acanthomorphata</taxon>
        <taxon>Carangaria</taxon>
        <taxon>Pleuronectiformes</taxon>
        <taxon>Pleuronectoidei</taxon>
        <taxon>Pleuronectidae</taxon>
        <taxon>Pleuronectes</taxon>
    </lineage>
</organism>
<sequence length="214" mass="23950">MCEIPCLGSDIGEKKMMERRVRMSAGEESQEDSVQHHFFFFTAAFLSRKLPPLALLRLPSPPLSSPACDGGALSELQHSETNCSPRTPICLHISWIRTKPPSLTQKRLGAFSANHNTALVTEHTRLDFCGEWPPSRKKASACTLLQLFAPHRLFLSLLRCPRQGYHVTIMNAFQRKAPVSPRPPARLRIPHRNHRQLGPSSFLFSSLSLSTSVS</sequence>
<dbReference type="AlphaFoldDB" id="A0A9N7TXV9"/>
<evidence type="ECO:0000313" key="1">
    <source>
        <dbReference type="EMBL" id="CAB1420970.1"/>
    </source>
</evidence>
<comment type="caution">
    <text evidence="1">The sequence shown here is derived from an EMBL/GenBank/DDBJ whole genome shotgun (WGS) entry which is preliminary data.</text>
</comment>
<protein>
    <submittedName>
        <fullName evidence="1">Uncharacterized protein</fullName>
    </submittedName>
</protein>